<keyword evidence="1" id="KW-0812">Transmembrane</keyword>
<accession>A0A0G0JCZ6</accession>
<gene>
    <name evidence="2" type="ORF">US40_C0004G0081</name>
</gene>
<dbReference type="Proteomes" id="UP000034917">
    <property type="component" value="Unassembled WGS sequence"/>
</dbReference>
<keyword evidence="1" id="KW-1133">Transmembrane helix</keyword>
<name>A0A0G0JCZ6_9BACT</name>
<dbReference type="EMBL" id="LBSV01000004">
    <property type="protein sequence ID" value="KKQ26046.1"/>
    <property type="molecule type" value="Genomic_DNA"/>
</dbReference>
<comment type="caution">
    <text evidence="2">The sequence shown here is derived from an EMBL/GenBank/DDBJ whole genome shotgun (WGS) entry which is preliminary data.</text>
</comment>
<evidence type="ECO:0000256" key="1">
    <source>
        <dbReference type="SAM" id="Phobius"/>
    </source>
</evidence>
<proteinExistence type="predicted"/>
<feature type="transmembrane region" description="Helical" evidence="1">
    <location>
        <begin position="12"/>
        <end position="33"/>
    </location>
</feature>
<protein>
    <submittedName>
        <fullName evidence="2">Uncharacterized protein</fullName>
    </submittedName>
</protein>
<evidence type="ECO:0000313" key="3">
    <source>
        <dbReference type="Proteomes" id="UP000034917"/>
    </source>
</evidence>
<keyword evidence="1" id="KW-0472">Membrane</keyword>
<dbReference type="AlphaFoldDB" id="A0A0G0JCZ6"/>
<reference evidence="2 3" key="1">
    <citation type="journal article" date="2015" name="Nature">
        <title>rRNA introns, odd ribosomes, and small enigmatic genomes across a large radiation of phyla.</title>
        <authorList>
            <person name="Brown C.T."/>
            <person name="Hug L.A."/>
            <person name="Thomas B.C."/>
            <person name="Sharon I."/>
            <person name="Castelle C.J."/>
            <person name="Singh A."/>
            <person name="Wilkins M.J."/>
            <person name="Williams K.H."/>
            <person name="Banfield J.F."/>
        </authorList>
    </citation>
    <scope>NUCLEOTIDE SEQUENCE [LARGE SCALE GENOMIC DNA]</scope>
</reference>
<dbReference type="PATRIC" id="fig|1618486.3.peg.441"/>
<feature type="transmembrane region" description="Helical" evidence="1">
    <location>
        <begin position="45"/>
        <end position="64"/>
    </location>
</feature>
<evidence type="ECO:0000313" key="2">
    <source>
        <dbReference type="EMBL" id="KKQ26046.1"/>
    </source>
</evidence>
<organism evidence="2 3">
    <name type="scientific">Candidatus Roizmanbacteria bacterium GW2011_GWC2_37_13</name>
    <dbReference type="NCBI Taxonomy" id="1618486"/>
    <lineage>
        <taxon>Bacteria</taxon>
        <taxon>Candidatus Roizmaniibacteriota</taxon>
    </lineage>
</organism>
<sequence>MSSFIKTERQLVAEFFSNIGVAWFTAGVIGVFIDQRRNINEIFYSIIWGIFFSSIFLLVGVKLIKR</sequence>